<organismHost>
    <name type="scientific">Bacillus subtilis</name>
    <dbReference type="NCBI Taxonomy" id="1423"/>
</organismHost>
<protein>
    <submittedName>
        <fullName evidence="2">Uncharacterized protein</fullName>
    </submittedName>
</protein>
<dbReference type="PROSITE" id="PS50005">
    <property type="entry name" value="TPR"/>
    <property type="match status" value="1"/>
</dbReference>
<dbReference type="Pfam" id="PF18801">
    <property type="entry name" value="RapH_N"/>
    <property type="match status" value="1"/>
</dbReference>
<proteinExistence type="evidence at protein level"/>
<keyword evidence="4" id="KW-0002">3D-structure</keyword>
<evidence type="ECO:0000313" key="3">
    <source>
        <dbReference type="Proteomes" id="UP000002667"/>
    </source>
</evidence>
<dbReference type="Pfam" id="PF13424">
    <property type="entry name" value="TPR_12"/>
    <property type="match status" value="1"/>
</dbReference>
<reference evidence="4" key="2">
    <citation type="journal article" date="2024" name="PLoS Biol.">
        <title>Extracellular proteolysis of tandemly duplicated pheromone propeptides affords additional complexity to bacterial quorum sensing.</title>
        <authorList>
            <person name="Felipe-Ruiz A."/>
            <person name="Zamora-Caballero S."/>
            <person name="Bendori S.O."/>
            <person name="Penades J.R."/>
            <person name="Eldar A."/>
            <person name="Marina A."/>
        </authorList>
    </citation>
    <scope>X-RAY CRYSTALLOGRAPHY (2.40 ANGSTROMS) OF 20-389</scope>
</reference>
<organism evidence="2 3">
    <name type="scientific">Bacillus phage phi105</name>
    <name type="common">Bacteriophage phi-105</name>
    <dbReference type="NCBI Taxonomy" id="10717"/>
    <lineage>
        <taxon>Viruses</taxon>
        <taxon>Duplodnaviria</taxon>
        <taxon>Heunggongvirae</taxon>
        <taxon>Uroviricota</taxon>
        <taxon>Caudoviricetes</taxon>
        <taxon>Spizizenvirus</taxon>
        <taxon>Spizizenvirus sv105</taxon>
    </lineage>
</organism>
<dbReference type="InterPro" id="IPR011990">
    <property type="entry name" value="TPR-like_helical_dom_sf"/>
</dbReference>
<dbReference type="InterPro" id="IPR019734">
    <property type="entry name" value="TPR_rpt"/>
</dbReference>
<keyword evidence="3" id="KW-1185">Reference proteome</keyword>
<dbReference type="SMR" id="D6R410"/>
<evidence type="ECO:0000256" key="1">
    <source>
        <dbReference type="PROSITE-ProRule" id="PRU00339"/>
    </source>
</evidence>
<dbReference type="EMBL" id="HM072038">
    <property type="protein sequence ID" value="ADF59161.1"/>
    <property type="molecule type" value="Genomic_DNA"/>
</dbReference>
<dbReference type="Gene3D" id="1.25.40.10">
    <property type="entry name" value="Tetratricopeptide repeat domain"/>
    <property type="match status" value="1"/>
</dbReference>
<name>D6R410_BPPH1</name>
<accession>D6R410</accession>
<feature type="repeat" description="TPR" evidence="1">
    <location>
        <begin position="194"/>
        <end position="227"/>
    </location>
</feature>
<evidence type="ECO:0000313" key="2">
    <source>
        <dbReference type="EMBL" id="ADF59161.1"/>
    </source>
</evidence>
<gene>
    <name evidence="2" type="ORF">PHI105_00140</name>
</gene>
<dbReference type="SUPFAM" id="SSF48452">
    <property type="entry name" value="TPR-like"/>
    <property type="match status" value="1"/>
</dbReference>
<sequence length="389" mass="46464">MLEYCLRKFRIFVERGVYLMSKLASECVANILNDWYIAIKQQDAESAERYFEEVKPLFDEMEEDQEVLMYYSLLEERHKMLLYQVKGEELPPHSYFNENHAEEIKKTDHMIEYYFFLFEALYESHKRNFEKAITLFKIAEKKLKDIPDCIERAEFYSKVASMYMMLRQSLISLNYINDSIQIYRENEGYKRKLATSLMIVGQNYTDLGLYEKAEESFLEAIRISRVLHDSLFTALIHHNLSITYSAANRSQDCINALKKAIRNKEWRDSVYYINSLYMFLKELYKIGDVNKMPYYYKKTKEYFKRKENKVYEAKINIIYGLLQQDQRKSIETCRGGISYLYEVNDLDSVFDLSLVISEHCEKHGLYKEALEFSKHAILAEEKMRHLEGL</sequence>
<reference evidence="2 3" key="1">
    <citation type="journal article" date="2013" name="Genome Announc.">
        <title>Complete Genome Sequence of Bacillus subtilis Phage phi105.</title>
        <authorList>
            <person name="Zeigler D.R."/>
        </authorList>
    </citation>
    <scope>NUCLEOTIDE SEQUENCE [LARGE SCALE GENOMIC DNA]</scope>
</reference>
<dbReference type="PDB" id="8RTE">
    <property type="method" value="X-ray"/>
    <property type="resolution" value="2.40 A"/>
    <property type="chains" value="A/B=20-389"/>
</dbReference>
<evidence type="ECO:0007829" key="4">
    <source>
        <dbReference type="PDB" id="8RTE"/>
    </source>
</evidence>
<keyword evidence="1" id="KW-0802">TPR repeat</keyword>
<dbReference type="Proteomes" id="UP000002667">
    <property type="component" value="Segment"/>
</dbReference>